<protein>
    <submittedName>
        <fullName evidence="2">Uncharacterized protein</fullName>
    </submittedName>
</protein>
<feature type="transmembrane region" description="Helical" evidence="1">
    <location>
        <begin position="30"/>
        <end position="48"/>
    </location>
</feature>
<name>A0A2S2FHF2_9GAMM</name>
<dbReference type="Proteomes" id="UP000245977">
    <property type="component" value="Chromosome"/>
</dbReference>
<accession>A0A2S2FHF2</accession>
<sequence length="105" mass="12078">MTKNLILSLILQIFYLGLVLFLNKLRLNDFINIASMSFVLGICSHYFLDAWLFKIMGLIGLSALFIFLNSYLLLAVMLSCYFLALTLAQFKSSYGTKKQYELHPH</sequence>
<evidence type="ECO:0000256" key="1">
    <source>
        <dbReference type="SAM" id="Phobius"/>
    </source>
</evidence>
<evidence type="ECO:0000313" key="2">
    <source>
        <dbReference type="EMBL" id="AWL30401.1"/>
    </source>
</evidence>
<dbReference type="STRING" id="1871111.GCA_001704615_01725"/>
<keyword evidence="1" id="KW-1133">Transmembrane helix</keyword>
<dbReference type="EMBL" id="CP029397">
    <property type="protein sequence ID" value="AWL30401.1"/>
    <property type="molecule type" value="Genomic_DNA"/>
</dbReference>
<keyword evidence="1" id="KW-0812">Transmembrane</keyword>
<reference evidence="2" key="1">
    <citation type="submission" date="2019-08" db="EMBL/GenBank/DDBJ databases">
        <title>The complete genome of Acinetobacter defluvii strain WCHAD010030.</title>
        <authorList>
            <person name="Hu Y."/>
            <person name="Qin J."/>
            <person name="Feng Y."/>
            <person name="Zong Z."/>
        </authorList>
    </citation>
    <scope>NUCLEOTIDE SEQUENCE</scope>
    <source>
        <strain evidence="2">WCHA30</strain>
    </source>
</reference>
<evidence type="ECO:0000313" key="3">
    <source>
        <dbReference type="Proteomes" id="UP000245977"/>
    </source>
</evidence>
<keyword evidence="3" id="KW-1185">Reference proteome</keyword>
<feature type="transmembrane region" description="Helical" evidence="1">
    <location>
        <begin position="6"/>
        <end position="23"/>
    </location>
</feature>
<gene>
    <name evidence="2" type="ORF">DJ533_18505</name>
</gene>
<organism evidence="2 3">
    <name type="scientific">Acinetobacter defluvii</name>
    <dbReference type="NCBI Taxonomy" id="1871111"/>
    <lineage>
        <taxon>Bacteria</taxon>
        <taxon>Pseudomonadati</taxon>
        <taxon>Pseudomonadota</taxon>
        <taxon>Gammaproteobacteria</taxon>
        <taxon>Moraxellales</taxon>
        <taxon>Moraxellaceae</taxon>
        <taxon>Acinetobacter</taxon>
    </lineage>
</organism>
<proteinExistence type="predicted"/>
<keyword evidence="1" id="KW-0472">Membrane</keyword>
<dbReference type="KEGG" id="adv:DJ533_18505"/>
<dbReference type="OrthoDB" id="6696987at2"/>
<dbReference type="AlphaFoldDB" id="A0A2S2FHF2"/>
<feature type="transmembrane region" description="Helical" evidence="1">
    <location>
        <begin position="60"/>
        <end position="88"/>
    </location>
</feature>